<comment type="caution">
    <text evidence="2">The sequence shown here is derived from an EMBL/GenBank/DDBJ whole genome shotgun (WGS) entry which is preliminary data.</text>
</comment>
<gene>
    <name evidence="2" type="ORF">CDAR_120201</name>
</gene>
<name>A0AAV4UQ02_9ARAC</name>
<reference evidence="2 3" key="1">
    <citation type="submission" date="2021-06" db="EMBL/GenBank/DDBJ databases">
        <title>Caerostris darwini draft genome.</title>
        <authorList>
            <person name="Kono N."/>
            <person name="Arakawa K."/>
        </authorList>
    </citation>
    <scope>NUCLEOTIDE SEQUENCE [LARGE SCALE GENOMIC DNA]</scope>
</reference>
<organism evidence="2 3">
    <name type="scientific">Caerostris darwini</name>
    <dbReference type="NCBI Taxonomy" id="1538125"/>
    <lineage>
        <taxon>Eukaryota</taxon>
        <taxon>Metazoa</taxon>
        <taxon>Ecdysozoa</taxon>
        <taxon>Arthropoda</taxon>
        <taxon>Chelicerata</taxon>
        <taxon>Arachnida</taxon>
        <taxon>Araneae</taxon>
        <taxon>Araneomorphae</taxon>
        <taxon>Entelegynae</taxon>
        <taxon>Araneoidea</taxon>
        <taxon>Araneidae</taxon>
        <taxon>Caerostris</taxon>
    </lineage>
</organism>
<evidence type="ECO:0000313" key="3">
    <source>
        <dbReference type="Proteomes" id="UP001054837"/>
    </source>
</evidence>
<evidence type="ECO:0000313" key="2">
    <source>
        <dbReference type="EMBL" id="GIY59813.1"/>
    </source>
</evidence>
<feature type="region of interest" description="Disordered" evidence="1">
    <location>
        <begin position="84"/>
        <end position="109"/>
    </location>
</feature>
<evidence type="ECO:0000256" key="1">
    <source>
        <dbReference type="SAM" id="MobiDB-lite"/>
    </source>
</evidence>
<dbReference type="Proteomes" id="UP001054837">
    <property type="component" value="Unassembled WGS sequence"/>
</dbReference>
<dbReference type="EMBL" id="BPLQ01011719">
    <property type="protein sequence ID" value="GIY59813.1"/>
    <property type="molecule type" value="Genomic_DNA"/>
</dbReference>
<accession>A0AAV4UQ02</accession>
<dbReference type="AlphaFoldDB" id="A0AAV4UQ02"/>
<proteinExistence type="predicted"/>
<protein>
    <submittedName>
        <fullName evidence="2">Uncharacterized protein</fullName>
    </submittedName>
</protein>
<sequence length="109" mass="12414">MRTVSPPNKLVTRFSSWSAFLNWMGVTDPKRNESKFSVLGFFSFRWFSSSGSERNNHFEGKLLEKLAERKSETVLIWLRMGTNSGSHSSISEGRKCEENENPFTSLTSG</sequence>
<keyword evidence="3" id="KW-1185">Reference proteome</keyword>